<reference evidence="2 3" key="1">
    <citation type="submission" date="2015-08" db="EMBL/GenBank/DDBJ databases">
        <title>Next Generation Sequencing and Analysis of the Genome of Puccinia sorghi L Schw, the Causal Agent of Maize Common Rust.</title>
        <authorList>
            <person name="Rochi L."/>
            <person name="Burguener G."/>
            <person name="Darino M."/>
            <person name="Turjanski A."/>
            <person name="Kreff E."/>
            <person name="Dieguez M.J."/>
            <person name="Sacco F."/>
        </authorList>
    </citation>
    <scope>NUCLEOTIDE SEQUENCE [LARGE SCALE GENOMIC DNA]</scope>
    <source>
        <strain evidence="2 3">RO10H11247</strain>
    </source>
</reference>
<dbReference type="EMBL" id="LAVV01007251">
    <property type="protein sequence ID" value="KNZ56570.1"/>
    <property type="molecule type" value="Genomic_DNA"/>
</dbReference>
<organism evidence="2 3">
    <name type="scientific">Puccinia sorghi</name>
    <dbReference type="NCBI Taxonomy" id="27349"/>
    <lineage>
        <taxon>Eukaryota</taxon>
        <taxon>Fungi</taxon>
        <taxon>Dikarya</taxon>
        <taxon>Basidiomycota</taxon>
        <taxon>Pucciniomycotina</taxon>
        <taxon>Pucciniomycetes</taxon>
        <taxon>Pucciniales</taxon>
        <taxon>Pucciniaceae</taxon>
        <taxon>Puccinia</taxon>
    </lineage>
</organism>
<comment type="caution">
    <text evidence="2">The sequence shown here is derived from an EMBL/GenBank/DDBJ whole genome shotgun (WGS) entry which is preliminary data.</text>
</comment>
<evidence type="ECO:0000259" key="1">
    <source>
        <dbReference type="Pfam" id="PF24626"/>
    </source>
</evidence>
<name>A0A0L6V8Y1_9BASI</name>
<keyword evidence="3" id="KW-1185">Reference proteome</keyword>
<dbReference type="VEuPathDB" id="FungiDB:VP01_2373g6"/>
<dbReference type="Proteomes" id="UP000037035">
    <property type="component" value="Unassembled WGS sequence"/>
</dbReference>
<evidence type="ECO:0000313" key="2">
    <source>
        <dbReference type="EMBL" id="KNZ56570.1"/>
    </source>
</evidence>
<evidence type="ECO:0000313" key="3">
    <source>
        <dbReference type="Proteomes" id="UP000037035"/>
    </source>
</evidence>
<dbReference type="InterPro" id="IPR056924">
    <property type="entry name" value="SH3_Tf2-1"/>
</dbReference>
<dbReference type="OrthoDB" id="2273864at2759"/>
<proteinExistence type="predicted"/>
<accession>A0A0L6V8Y1</accession>
<feature type="domain" description="Tf2-1-like SH3-like" evidence="1">
    <location>
        <begin position="43"/>
        <end position="100"/>
    </location>
</feature>
<dbReference type="AlphaFoldDB" id="A0A0L6V8Y1"/>
<dbReference type="Pfam" id="PF24626">
    <property type="entry name" value="SH3_Tf2-1"/>
    <property type="match status" value="1"/>
</dbReference>
<sequence length="120" mass="14065">MEHHNRQSNRAGFSPFFSQLRKPRRGISIRVFAQSLNIRQVTVWLLWRNINSTHLPGKLDFKRLGPFCVNMTPGKDVYFLILPNNLSRIHPVFHTSLLLHFVKPRSFSFRMCTHQGVLLP</sequence>
<protein>
    <submittedName>
        <fullName evidence="2">Gag-pol polyprotein</fullName>
    </submittedName>
</protein>
<gene>
    <name evidence="2" type="ORF">VP01_2373g6</name>
</gene>